<dbReference type="SMART" id="SM00320">
    <property type="entry name" value="WD40"/>
    <property type="match status" value="8"/>
</dbReference>
<dbReference type="PANTHER" id="PTHR45589:SF1">
    <property type="entry name" value="WD REPEAT DOMAIN 62, ISOFORM G"/>
    <property type="match status" value="1"/>
</dbReference>
<evidence type="ECO:0000313" key="2">
    <source>
        <dbReference type="EMBL" id="KAI1614946.1"/>
    </source>
</evidence>
<feature type="compositionally biased region" description="Polar residues" evidence="1">
    <location>
        <begin position="810"/>
        <end position="826"/>
    </location>
</feature>
<reference evidence="2" key="1">
    <citation type="journal article" date="2022" name="bioRxiv">
        <title>Deciphering the potential niche of two novel black yeast fungi from a biological soil crust based on their genomes, phenotypes, and melanin regulation.</title>
        <authorList>
            <consortium name="DOE Joint Genome Institute"/>
            <person name="Carr E.C."/>
            <person name="Barton Q."/>
            <person name="Grambo S."/>
            <person name="Sullivan M."/>
            <person name="Renfro C.M."/>
            <person name="Kuo A."/>
            <person name="Pangilinan J."/>
            <person name="Lipzen A."/>
            <person name="Keymanesh K."/>
            <person name="Savage E."/>
            <person name="Barry K."/>
            <person name="Grigoriev I.V."/>
            <person name="Riekhof W.R."/>
            <person name="Harris S.S."/>
        </authorList>
    </citation>
    <scope>NUCLEOTIDE SEQUENCE</scope>
    <source>
        <strain evidence="2">JF 03-4F</strain>
    </source>
</reference>
<proteinExistence type="predicted"/>
<protein>
    <submittedName>
        <fullName evidence="2">WD40-repeat-containing domain protein</fullName>
    </submittedName>
</protein>
<feature type="compositionally biased region" description="Low complexity" evidence="1">
    <location>
        <begin position="995"/>
        <end position="1004"/>
    </location>
</feature>
<evidence type="ECO:0000256" key="1">
    <source>
        <dbReference type="SAM" id="MobiDB-lite"/>
    </source>
</evidence>
<dbReference type="InterPro" id="IPR001680">
    <property type="entry name" value="WD40_rpt"/>
</dbReference>
<comment type="caution">
    <text evidence="2">The sequence shown here is derived from an EMBL/GenBank/DDBJ whole genome shotgun (WGS) entry which is preliminary data.</text>
</comment>
<dbReference type="AlphaFoldDB" id="A0AAN6IEV4"/>
<dbReference type="Proteomes" id="UP001203852">
    <property type="component" value="Unassembled WGS sequence"/>
</dbReference>
<feature type="region of interest" description="Disordered" evidence="1">
    <location>
        <begin position="885"/>
        <end position="1007"/>
    </location>
</feature>
<feature type="region of interest" description="Disordered" evidence="1">
    <location>
        <begin position="1"/>
        <end position="24"/>
    </location>
</feature>
<dbReference type="PANTHER" id="PTHR45589">
    <property type="entry name" value="WD REPEAT DOMAIN 62, ISOFORM G"/>
    <property type="match status" value="1"/>
</dbReference>
<accession>A0AAN6IEV4</accession>
<evidence type="ECO:0000313" key="3">
    <source>
        <dbReference type="Proteomes" id="UP001203852"/>
    </source>
</evidence>
<feature type="compositionally biased region" description="Low complexity" evidence="1">
    <location>
        <begin position="116"/>
        <end position="131"/>
    </location>
</feature>
<dbReference type="SUPFAM" id="SSF50978">
    <property type="entry name" value="WD40 repeat-like"/>
    <property type="match status" value="2"/>
</dbReference>
<name>A0AAN6IEV4_9EURO</name>
<dbReference type="InterPro" id="IPR015943">
    <property type="entry name" value="WD40/YVTN_repeat-like_dom_sf"/>
</dbReference>
<feature type="region of interest" description="Disordered" evidence="1">
    <location>
        <begin position="810"/>
        <end position="839"/>
    </location>
</feature>
<organism evidence="2 3">
    <name type="scientific">Exophiala viscosa</name>
    <dbReference type="NCBI Taxonomy" id="2486360"/>
    <lineage>
        <taxon>Eukaryota</taxon>
        <taxon>Fungi</taxon>
        <taxon>Dikarya</taxon>
        <taxon>Ascomycota</taxon>
        <taxon>Pezizomycotina</taxon>
        <taxon>Eurotiomycetes</taxon>
        <taxon>Chaetothyriomycetidae</taxon>
        <taxon>Chaetothyriales</taxon>
        <taxon>Herpotrichiellaceae</taxon>
        <taxon>Exophiala</taxon>
    </lineage>
</organism>
<keyword evidence="3" id="KW-1185">Reference proteome</keyword>
<feature type="compositionally biased region" description="Polar residues" evidence="1">
    <location>
        <begin position="925"/>
        <end position="934"/>
    </location>
</feature>
<sequence length="1127" mass="122697">MASHQYSLRSRLDTQSPALRTTPTCSPVVAKAPAAFSRKTRPSDITLQLHRVIGTTTNNPNGLTCCESTNSYAYCAGAVAVLAKLEPGNAPSHRYFKARPTAPSLHPPTSHYENSPVTTPSKRRTTTFTPRKGQDEQNGGYFGRDWLDESTGQTWTARERIKTVSCVALSQDGRWLAVGESGYGPRVLLFSTADEAPCDVPTSIVSDHTHGVQCVAFSSDMKYLATLGNLNDGFLFVWSLNSRTGQLALHSVNKCTTSVCDMAWCGNSLITVGTRHIKIWQTKDTTKKSPSKKPRFFRASEAYSPSPGPAPGPAPLQGRNCLLGTMVDSTFTCVAVVDDQLAVVGTETGHLCLVDTSQDVLELRILKKMDFSISSITYVAETKRVLIGTSHGLQSEDFNLLLGSQVESPKASKRKPPRHSIRRSLGLVHQTVQGLTAVGTLQSHVITLDNNGTLKVQTSENDDQSNCPLTSAAHNSTVLGVQVLPASAGMGAFFTWSRNGEVKFWSSDGELLKQEVVDLEESGLDDDGCENEMNQVHFLPALGCFVAGDRFGVIRLIRYCPWQILQTIRSHSAEVTSIASHEAQALVATCSRDRMIQVFRVGGENLDLLQTLDEHVGAVNQVLFVQNGEKLLSCSSDRSLVIRDRVLRNEGGVQTPAYLTTKVVTLKGAPLSMAISTENKVLVSTMDRRVTKVDISTGALTDSFKVGDSENDETVCLNRIASRSSRECTDASQRLVIGYCSMDKSIRVYNGKNMMLLGRESGHTEGVSDIALLEHSGDEDNGRHCTAVSTGLDGTIMIWRILSHTSVHSPHYSQERTQGLGISSGASEDEWVKPSPASLPPLRKVLTKLDIAELTKESGLALPSSPQTLSPMRLKRKTSRLALTSTLDDVEEAPSRALESSVARNDSPKKDPRRSPSPPPLRVTSRLTKQPSRTDLSRDLESAQKAGAMGRSVSPPPMPISMPTTPKTRNKSNNGRLRRAPSVPTDLRSHHVASSRRQSMSQASEFGSLGMATEQAARMLKTYRKKLASSRDIVSLDDLEDEVRSLLTIIQERKDRTLPAMPQIHREGVGSSGRRAAAKAATESDVDRLTVLLERANMADTHTMFMKAAKGQDAPAKEDMVVDVNVD</sequence>
<feature type="region of interest" description="Disordered" evidence="1">
    <location>
        <begin position="100"/>
        <end position="143"/>
    </location>
</feature>
<gene>
    <name evidence="2" type="ORF">EDD36DRAFT_169594</name>
</gene>
<dbReference type="EMBL" id="MU404352">
    <property type="protein sequence ID" value="KAI1614946.1"/>
    <property type="molecule type" value="Genomic_DNA"/>
</dbReference>
<dbReference type="InterPro" id="IPR052779">
    <property type="entry name" value="WDR62"/>
</dbReference>
<dbReference type="Gene3D" id="2.130.10.10">
    <property type="entry name" value="YVTN repeat-like/Quinoprotein amine dehydrogenase"/>
    <property type="match status" value="3"/>
</dbReference>
<dbReference type="InterPro" id="IPR036322">
    <property type="entry name" value="WD40_repeat_dom_sf"/>
</dbReference>
<dbReference type="Pfam" id="PF00400">
    <property type="entry name" value="WD40"/>
    <property type="match status" value="4"/>
</dbReference>